<protein>
    <recommendedName>
        <fullName evidence="4">DUF4012 domain-containing protein</fullName>
    </recommendedName>
</protein>
<dbReference type="STRING" id="1618550.UT39_C0003G0030"/>
<dbReference type="AlphaFoldDB" id="A0A0G0NG31"/>
<reference evidence="2 3" key="1">
    <citation type="journal article" date="2015" name="Nature">
        <title>rRNA introns, odd ribosomes, and small enigmatic genomes across a large radiation of phyla.</title>
        <authorList>
            <person name="Brown C.T."/>
            <person name="Hug L.A."/>
            <person name="Thomas B.C."/>
            <person name="Sharon I."/>
            <person name="Castelle C.J."/>
            <person name="Singh A."/>
            <person name="Wilkins M.J."/>
            <person name="Williams K.H."/>
            <person name="Banfield J.F."/>
        </authorList>
    </citation>
    <scope>NUCLEOTIDE SEQUENCE [LARGE SCALE GENOMIC DNA]</scope>
</reference>
<dbReference type="Pfam" id="PF13196">
    <property type="entry name" value="DUF4012"/>
    <property type="match status" value="1"/>
</dbReference>
<dbReference type="InterPro" id="IPR025101">
    <property type="entry name" value="DUF4012"/>
</dbReference>
<comment type="caution">
    <text evidence="2">The sequence shown here is derived from an EMBL/GenBank/DDBJ whole genome shotgun (WGS) entry which is preliminary data.</text>
</comment>
<feature type="transmembrane region" description="Helical" evidence="1">
    <location>
        <begin position="74"/>
        <end position="97"/>
    </location>
</feature>
<keyword evidence="1" id="KW-0472">Membrane</keyword>
<evidence type="ECO:0000256" key="1">
    <source>
        <dbReference type="SAM" id="Phobius"/>
    </source>
</evidence>
<evidence type="ECO:0008006" key="4">
    <source>
        <dbReference type="Google" id="ProtNLM"/>
    </source>
</evidence>
<keyword evidence="1" id="KW-1133">Transmembrane helix</keyword>
<dbReference type="EMBL" id="LBWP01000003">
    <property type="protein sequence ID" value="KKR11761.1"/>
    <property type="molecule type" value="Genomic_DNA"/>
</dbReference>
<name>A0A0G0NG31_9BACT</name>
<dbReference type="Proteomes" id="UP000034246">
    <property type="component" value="Unassembled WGS sequence"/>
</dbReference>
<keyword evidence="1" id="KW-0812">Transmembrane</keyword>
<organism evidence="2 3">
    <name type="scientific">Candidatus Woesebacteria bacterium GW2011_GWA1_39_21</name>
    <dbReference type="NCBI Taxonomy" id="1618550"/>
    <lineage>
        <taxon>Bacteria</taxon>
        <taxon>Candidatus Woeseibacteriota</taxon>
    </lineage>
</organism>
<accession>A0A0G0NG31</accession>
<evidence type="ECO:0000313" key="3">
    <source>
        <dbReference type="Proteomes" id="UP000034246"/>
    </source>
</evidence>
<proteinExistence type="predicted"/>
<evidence type="ECO:0000313" key="2">
    <source>
        <dbReference type="EMBL" id="KKR11761.1"/>
    </source>
</evidence>
<sequence>MESIPKITPGEPLVSDKDVYNVKSAVDPSQKRQETVLIPKINMEENSANLNSTISNTPATPMSRSKSRSKLLRILLPGMLVLVVLLLVFGFLSWGVYKSALSVKDHATKVKDSLIQKDLNLTSDELGKFKTSIEDLNKSYSRLVFIKPIPFIGSYYRDGTHMINAVLDGVDAGGILLDSVKPYADIIGFKSDGGANPAIRTAQDKIDFVIKTVPEIVPKIDELSEKVNLVNQELSGIDPNRYPQNVKGFALRQNMVSAFELLDSVDHLISEGKPLLSKSDYFLGVESPRTYMIIFQNDKELRPTGGFITAYSIARVDRGRFIPVTSSDIYDLDNRYQPTIKAPDQFPKYLKGIYVALNRFRLRDMNWNPDFEQSMNVFSQEIKKAGISDIDGIIAVDTQMLVNLLEVLGKVNVPGYGDYSADITPECKCPQVIYELESFADTEGAIVWSENEPGKIVYAPPNYDDRKKIIGPLMNSILSATLGQPDNRFPLLFEAAVKSFTEKHVLFYLFDKDAEDAVKAFGVGGNIKDYGGGDYLYINDANLGGRKSNLYVTQEVTQEVASKGDRLEKTLTITYKNPEKQDGWLNSVLPNWIRIYVPKGSEVLEKDGFEEFVDPYEESGKTVFAGFVSIRPQGVAKVSVKYSVPVNFGKEYRLFIQKQPGKDAPLYSISFGRKNKEFALKTDQEIRL</sequence>
<gene>
    <name evidence="2" type="ORF">UT39_C0003G0030</name>
</gene>